<dbReference type="GO" id="GO:0016539">
    <property type="term" value="P:intein-mediated protein splicing"/>
    <property type="evidence" value="ECO:0007669"/>
    <property type="project" value="InterPro"/>
</dbReference>
<dbReference type="Proteomes" id="UP000708298">
    <property type="component" value="Unassembled WGS sequence"/>
</dbReference>
<dbReference type="Gene3D" id="2.170.16.10">
    <property type="entry name" value="Hedgehog/Intein (Hint) domain"/>
    <property type="match status" value="1"/>
</dbReference>
<accession>A0A963YUD1</accession>
<feature type="domain" description="Hedgehog/Intein (Hint)" evidence="1">
    <location>
        <begin position="416"/>
        <end position="549"/>
    </location>
</feature>
<gene>
    <name evidence="2" type="ORF">ASILVAE211_18715</name>
</gene>
<dbReference type="AlphaFoldDB" id="A0A963YUD1"/>
<evidence type="ECO:0000259" key="1">
    <source>
        <dbReference type="Pfam" id="PF13403"/>
    </source>
</evidence>
<dbReference type="PROSITE" id="PS50817">
    <property type="entry name" value="INTEIN_N_TER"/>
    <property type="match status" value="1"/>
</dbReference>
<sequence>MSSTVERAADFIGSIGVNTRLEYTDGLYDNYEQVLSDLQYLGISNVRDAISGGIGGSASITAYEALAAAGIQFTIEPFAGGTVTQADLTYELSLIDTLESAYPGSVVAVEGTNELNNFPLTYITASGDVLTGLTAAITLQEDIYADVKGDSTLANVAVDYFTGWGAGGIANGPNPFTTSGLADNDTAHPYPTYGNAPAGYLSPAASLLNELGDVGPAVFTETGYSTDLNTVNGVNEDVQAKYTLDLLMDASKDGISETYLYQLLDAYPTTSSSNDGYGLFDSSGAPKEAAVAIHNLTTILADTGSDASTFTPTLLDYTLTNLPSDGNTLELQKSNGDTDIVVWAEPAIWDYTTQTELSVAATTVTVNLGATYQTVDVYDPLEGTTPIAEYTNVSSVDLSITDHPLIVEVDPNSVACFAGGTRLRTPQGDVAVESLTVGDLVLTLDGEARPVTWIGSRRIDCGRHPMPEMVLPVRVRAGAFGGGLPSRDLVLSPDHAVYAEDRLIPVKYLINGDAVRQERVASVTYFHVALADHDILLAEGLPAESYLSGSDDAFFGEGPVIDLHPGWGAASRDIAFMGEALTYAPITVSGPAVDRVRARLLTHRPASRRRRTA</sequence>
<dbReference type="Pfam" id="PF13403">
    <property type="entry name" value="Hint_2"/>
    <property type="match status" value="1"/>
</dbReference>
<dbReference type="RefSeq" id="WP_227322890.1">
    <property type="nucleotide sequence ID" value="NZ_JAESVB010000011.1"/>
</dbReference>
<evidence type="ECO:0000313" key="3">
    <source>
        <dbReference type="Proteomes" id="UP000708298"/>
    </source>
</evidence>
<dbReference type="InterPro" id="IPR006141">
    <property type="entry name" value="Intein_N"/>
</dbReference>
<dbReference type="SUPFAM" id="SSF51445">
    <property type="entry name" value="(Trans)glycosidases"/>
    <property type="match status" value="1"/>
</dbReference>
<protein>
    <submittedName>
        <fullName evidence="2">Hint domain-containing protein</fullName>
    </submittedName>
</protein>
<dbReference type="Gene3D" id="3.20.20.80">
    <property type="entry name" value="Glycosidases"/>
    <property type="match status" value="1"/>
</dbReference>
<keyword evidence="3" id="KW-1185">Reference proteome</keyword>
<dbReference type="InterPro" id="IPR036844">
    <property type="entry name" value="Hint_dom_sf"/>
</dbReference>
<dbReference type="EMBL" id="JAESVB010000011">
    <property type="protein sequence ID" value="MCB8877236.1"/>
    <property type="molecule type" value="Genomic_DNA"/>
</dbReference>
<comment type="caution">
    <text evidence="2">The sequence shown here is derived from an EMBL/GenBank/DDBJ whole genome shotgun (WGS) entry which is preliminary data.</text>
</comment>
<name>A0A963YUD1_9PROT</name>
<proteinExistence type="predicted"/>
<reference evidence="2" key="2">
    <citation type="submission" date="2021-01" db="EMBL/GenBank/DDBJ databases">
        <authorList>
            <person name="Mieszkin S."/>
            <person name="Pouder E."/>
            <person name="Alain K."/>
        </authorList>
    </citation>
    <scope>NUCLEOTIDE SEQUENCE</scope>
    <source>
        <strain evidence="2">HW T2.11</strain>
    </source>
</reference>
<reference evidence="2" key="1">
    <citation type="journal article" date="2021" name="Microorganisms">
        <title>Acidisoma silvae sp. nov. and Acidisomacellulosilytica sp. nov., Two Acidophilic Bacteria Isolated from Decaying Wood, Hydrolyzing Cellulose and Producing Poly-3-hydroxybutyrate.</title>
        <authorList>
            <person name="Mieszkin S."/>
            <person name="Pouder E."/>
            <person name="Uroz S."/>
            <person name="Simon-Colin C."/>
            <person name="Alain K."/>
        </authorList>
    </citation>
    <scope>NUCLEOTIDE SEQUENCE</scope>
    <source>
        <strain evidence="2">HW T2.11</strain>
    </source>
</reference>
<evidence type="ECO:0000313" key="2">
    <source>
        <dbReference type="EMBL" id="MCB8877236.1"/>
    </source>
</evidence>
<organism evidence="2 3">
    <name type="scientific">Acidisoma silvae</name>
    <dbReference type="NCBI Taxonomy" id="2802396"/>
    <lineage>
        <taxon>Bacteria</taxon>
        <taxon>Pseudomonadati</taxon>
        <taxon>Pseudomonadota</taxon>
        <taxon>Alphaproteobacteria</taxon>
        <taxon>Acetobacterales</taxon>
        <taxon>Acidocellaceae</taxon>
        <taxon>Acidisoma</taxon>
    </lineage>
</organism>
<dbReference type="SUPFAM" id="SSF51294">
    <property type="entry name" value="Hedgehog/intein (Hint) domain"/>
    <property type="match status" value="1"/>
</dbReference>
<dbReference type="InterPro" id="IPR028992">
    <property type="entry name" value="Hedgehog/Intein_dom"/>
</dbReference>
<dbReference type="InterPro" id="IPR017853">
    <property type="entry name" value="GH"/>
</dbReference>